<accession>A0A1F5CCG3</accession>
<reference evidence="1 2" key="1">
    <citation type="journal article" date="2016" name="Nat. Commun.">
        <title>Thousands of microbial genomes shed light on interconnected biogeochemical processes in an aquifer system.</title>
        <authorList>
            <person name="Anantharaman K."/>
            <person name="Brown C.T."/>
            <person name="Hug L.A."/>
            <person name="Sharon I."/>
            <person name="Castelle C.J."/>
            <person name="Probst A.J."/>
            <person name="Thomas B.C."/>
            <person name="Singh A."/>
            <person name="Wilkins M.J."/>
            <person name="Karaoz U."/>
            <person name="Brodie E.L."/>
            <person name="Williams K.H."/>
            <person name="Hubbard S.S."/>
            <person name="Banfield J.F."/>
        </authorList>
    </citation>
    <scope>NUCLEOTIDE SEQUENCE [LARGE SCALE GENOMIC DNA]</scope>
</reference>
<dbReference type="Proteomes" id="UP000177197">
    <property type="component" value="Unassembled WGS sequence"/>
</dbReference>
<sequence>MIARATKDIKSAQFMDGRTVSIKAGRIFEVCGTIYHDQFIYVHDNGGHLILPRNKVKILKNTKRSLEG</sequence>
<protein>
    <submittedName>
        <fullName evidence="1">Uncharacterized protein</fullName>
    </submittedName>
</protein>
<proteinExistence type="predicted"/>
<evidence type="ECO:0000313" key="2">
    <source>
        <dbReference type="Proteomes" id="UP000177197"/>
    </source>
</evidence>
<dbReference type="AlphaFoldDB" id="A0A1F5CCG3"/>
<gene>
    <name evidence="1" type="ORF">A3I30_01810</name>
</gene>
<name>A0A1F5CCG3_9BACT</name>
<comment type="caution">
    <text evidence="1">The sequence shown here is derived from an EMBL/GenBank/DDBJ whole genome shotgun (WGS) entry which is preliminary data.</text>
</comment>
<organism evidence="1 2">
    <name type="scientific">Candidatus Azambacteria bacterium RIFCSPLOWO2_02_FULL_44_14</name>
    <dbReference type="NCBI Taxonomy" id="1797306"/>
    <lineage>
        <taxon>Bacteria</taxon>
        <taxon>Candidatus Azamiibacteriota</taxon>
    </lineage>
</organism>
<evidence type="ECO:0000313" key="1">
    <source>
        <dbReference type="EMBL" id="OGD40537.1"/>
    </source>
</evidence>
<dbReference type="EMBL" id="MEYV01000006">
    <property type="protein sequence ID" value="OGD40537.1"/>
    <property type="molecule type" value="Genomic_DNA"/>
</dbReference>